<name>A0A3N1MD77_9PROT</name>
<evidence type="ECO:0000313" key="3">
    <source>
        <dbReference type="Proteomes" id="UP000278222"/>
    </source>
</evidence>
<dbReference type="InterPro" id="IPR003692">
    <property type="entry name" value="Hydantoinase_B"/>
</dbReference>
<reference evidence="2 3" key="1">
    <citation type="submission" date="2018-11" db="EMBL/GenBank/DDBJ databases">
        <title>Genomic Encyclopedia of Type Strains, Phase IV (KMG-IV): sequencing the most valuable type-strain genomes for metagenomic binning, comparative biology and taxonomic classification.</title>
        <authorList>
            <person name="Goeker M."/>
        </authorList>
    </citation>
    <scope>NUCLEOTIDE SEQUENCE [LARGE SCALE GENOMIC DNA]</scope>
    <source>
        <strain evidence="2 3">DSM 5900</strain>
    </source>
</reference>
<sequence length="551" mass="58321">MSPASGISPLDQAVIGQALLASAREMGAKLYRSAYSTIVREAKDASTGILDATGQAVAQSDELIPVLVGSLSLTFAGCAARYPIETLQEDDFYISNHPYHGGQHLQDVFIFMPVFWEGELVAFSAAVAHHLDIGGGAPGLNVMATDVYQEGLIIPPSKYNLHRDWTGGPFEQLVASNIRVPDQTIGDFNAQFAACRVGIARIHELCARHGGATVKAAMAGMIDYCERRVRAAIAALPDGEYTGEDAVDDDGIGDTPLVVRATVRIKGDQMEVDYTGTCDQVATALNAPFASTISSTLGCLKGVLTGPDVPFNEGVLRAVKITAPLGSLLNPRFPAPVRARMEAIYRAYDAVVKALGQAVPDRVIAPGFDSTVATCLSFLDQGRYRVYLEIHNGGYGASSHGDGCDAVAGPLSNCTNVPVESLDMDFDFFRIEHYSLRPGTGGAGVHRGGNGSERSYRMLKDGVRFSIYADRFRIAPGGLAGGNAGTTGSCTVYRGNEVFPLKSKDNFPLKAGDLLVLQTGGGGGWGDPGQRDAGGAARDRRHALTELMAAE</sequence>
<dbReference type="OrthoDB" id="9761586at2"/>
<organism evidence="2 3">
    <name type="scientific">Stella humosa</name>
    <dbReference type="NCBI Taxonomy" id="94"/>
    <lineage>
        <taxon>Bacteria</taxon>
        <taxon>Pseudomonadati</taxon>
        <taxon>Pseudomonadota</taxon>
        <taxon>Alphaproteobacteria</taxon>
        <taxon>Rhodospirillales</taxon>
        <taxon>Stellaceae</taxon>
        <taxon>Stella</taxon>
    </lineage>
</organism>
<proteinExistence type="predicted"/>
<dbReference type="GO" id="GO:0006749">
    <property type="term" value="P:glutathione metabolic process"/>
    <property type="evidence" value="ECO:0007669"/>
    <property type="project" value="TreeGrafter"/>
</dbReference>
<evidence type="ECO:0000259" key="1">
    <source>
        <dbReference type="Pfam" id="PF02538"/>
    </source>
</evidence>
<dbReference type="InterPro" id="IPR045079">
    <property type="entry name" value="Oxoprolinase-like"/>
</dbReference>
<keyword evidence="3" id="KW-1185">Reference proteome</keyword>
<gene>
    <name evidence="2" type="ORF">EDC65_0207</name>
</gene>
<feature type="domain" description="Hydantoinase B/oxoprolinase" evidence="1">
    <location>
        <begin position="9"/>
        <end position="528"/>
    </location>
</feature>
<dbReference type="GO" id="GO:0017168">
    <property type="term" value="F:5-oxoprolinase (ATP-hydrolyzing) activity"/>
    <property type="evidence" value="ECO:0007669"/>
    <property type="project" value="TreeGrafter"/>
</dbReference>
<dbReference type="EMBL" id="RJKX01000011">
    <property type="protein sequence ID" value="ROQ01035.1"/>
    <property type="molecule type" value="Genomic_DNA"/>
</dbReference>
<dbReference type="Proteomes" id="UP000278222">
    <property type="component" value="Unassembled WGS sequence"/>
</dbReference>
<dbReference type="Pfam" id="PF02538">
    <property type="entry name" value="Hydantoinase_B"/>
    <property type="match status" value="1"/>
</dbReference>
<dbReference type="GO" id="GO:0005829">
    <property type="term" value="C:cytosol"/>
    <property type="evidence" value="ECO:0007669"/>
    <property type="project" value="TreeGrafter"/>
</dbReference>
<accession>A0A3N1MD77</accession>
<protein>
    <submittedName>
        <fullName evidence="2">N-methylhydantoinase B</fullName>
    </submittedName>
</protein>
<dbReference type="PANTHER" id="PTHR11365:SF23">
    <property type="entry name" value="HYPOTHETICAL 5-OXOPROLINASE (EUROFUNG)-RELATED"/>
    <property type="match status" value="1"/>
</dbReference>
<dbReference type="PANTHER" id="PTHR11365">
    <property type="entry name" value="5-OXOPROLINASE RELATED"/>
    <property type="match status" value="1"/>
</dbReference>
<evidence type="ECO:0000313" key="2">
    <source>
        <dbReference type="EMBL" id="ROQ01035.1"/>
    </source>
</evidence>
<dbReference type="RefSeq" id="WP_123687839.1">
    <property type="nucleotide sequence ID" value="NZ_AP019700.1"/>
</dbReference>
<dbReference type="AlphaFoldDB" id="A0A3N1MD77"/>
<comment type="caution">
    <text evidence="2">The sequence shown here is derived from an EMBL/GenBank/DDBJ whole genome shotgun (WGS) entry which is preliminary data.</text>
</comment>